<dbReference type="Pfam" id="PF00378">
    <property type="entry name" value="ECH_1"/>
    <property type="match status" value="1"/>
</dbReference>
<evidence type="ECO:0000313" key="1">
    <source>
        <dbReference type="EMBL" id="SDF39297.1"/>
    </source>
</evidence>
<gene>
    <name evidence="1" type="ORF">SAMN04488567_0265</name>
</gene>
<keyword evidence="2" id="KW-1185">Reference proteome</keyword>
<dbReference type="SUPFAM" id="SSF52096">
    <property type="entry name" value="ClpP/crotonase"/>
    <property type="match status" value="1"/>
</dbReference>
<reference evidence="2" key="1">
    <citation type="submission" date="2016-10" db="EMBL/GenBank/DDBJ databases">
        <authorList>
            <person name="Varghese N."/>
            <person name="Submissions S."/>
        </authorList>
    </citation>
    <scope>NUCLEOTIDE SEQUENCE [LARGE SCALE GENOMIC DNA]</scope>
    <source>
        <strain evidence="2">DSM 21424</strain>
    </source>
</reference>
<dbReference type="Proteomes" id="UP000198922">
    <property type="component" value="Unassembled WGS sequence"/>
</dbReference>
<dbReference type="OrthoDB" id="9795613at2"/>
<protein>
    <submittedName>
        <fullName evidence="1">Enoyl-CoA hydratase/carnithine racemase</fullName>
    </submittedName>
</protein>
<dbReference type="PANTHER" id="PTHR11941:SF54">
    <property type="entry name" value="ENOYL-COA HYDRATASE, MITOCHONDRIAL"/>
    <property type="match status" value="1"/>
</dbReference>
<dbReference type="Gene3D" id="3.90.226.10">
    <property type="entry name" value="2-enoyl-CoA Hydratase, Chain A, domain 1"/>
    <property type="match status" value="1"/>
</dbReference>
<accession>A0A1G7KQ13</accession>
<dbReference type="EMBL" id="FNAT01000013">
    <property type="protein sequence ID" value="SDF39297.1"/>
    <property type="molecule type" value="Genomic_DNA"/>
</dbReference>
<dbReference type="InterPro" id="IPR001753">
    <property type="entry name" value="Enoyl-CoA_hydra/iso"/>
</dbReference>
<dbReference type="AlphaFoldDB" id="A0A1G7KQ13"/>
<dbReference type="InterPro" id="IPR029045">
    <property type="entry name" value="ClpP/crotonase-like_dom_sf"/>
</dbReference>
<dbReference type="CDD" id="cd06558">
    <property type="entry name" value="crotonase-like"/>
    <property type="match status" value="1"/>
</dbReference>
<dbReference type="RefSeq" id="WP_090115051.1">
    <property type="nucleotide sequence ID" value="NZ_FNAT01000013.1"/>
</dbReference>
<dbReference type="NCBIfam" id="NF004796">
    <property type="entry name" value="PRK06144.1"/>
    <property type="match status" value="1"/>
</dbReference>
<sequence length="260" mass="27920">MTSTDELIVERRGATLHLVFNRPEARNALSFSMYEALAEACRTVPTDGSVRAVVISGAGGRAFAAGTDMTQFRGFETARDAHDYEARIASVLRDLETCPLPTLAAIHGACTGGGAAIAAACDIRIASETLRFGFPIARTLGNCLAAGNLARLTELVGAGRLREIIFTARLIEAGEAHAIGLVSEVLPDEAALMARADGIAETLAGMAPLTLRATKEAMRRNREARAVEDADLIELCYMSEDFRHGMEAFLAKRKPEWRGR</sequence>
<dbReference type="GO" id="GO:0006635">
    <property type="term" value="P:fatty acid beta-oxidation"/>
    <property type="evidence" value="ECO:0007669"/>
    <property type="project" value="TreeGrafter"/>
</dbReference>
<dbReference type="GO" id="GO:0003824">
    <property type="term" value="F:catalytic activity"/>
    <property type="evidence" value="ECO:0007669"/>
    <property type="project" value="UniProtKB-ARBA"/>
</dbReference>
<proteinExistence type="predicted"/>
<dbReference type="PANTHER" id="PTHR11941">
    <property type="entry name" value="ENOYL-COA HYDRATASE-RELATED"/>
    <property type="match status" value="1"/>
</dbReference>
<evidence type="ECO:0000313" key="2">
    <source>
        <dbReference type="Proteomes" id="UP000198922"/>
    </source>
</evidence>
<name>A0A1G7KQ13_9RHOB</name>
<dbReference type="STRING" id="521013.SAMN04488567_0265"/>
<organism evidence="1 2">
    <name type="scientific">Limimaricola pyoseonensis</name>
    <dbReference type="NCBI Taxonomy" id="521013"/>
    <lineage>
        <taxon>Bacteria</taxon>
        <taxon>Pseudomonadati</taxon>
        <taxon>Pseudomonadota</taxon>
        <taxon>Alphaproteobacteria</taxon>
        <taxon>Rhodobacterales</taxon>
        <taxon>Paracoccaceae</taxon>
        <taxon>Limimaricola</taxon>
    </lineage>
</organism>